<dbReference type="Proteomes" id="UP000001744">
    <property type="component" value="Unassembled WGS sequence"/>
</dbReference>
<evidence type="ECO:0000256" key="4">
    <source>
        <dbReference type="ARBA" id="ARBA00022692"/>
    </source>
</evidence>
<reference evidence="11 13" key="1">
    <citation type="journal article" date="2011" name="Science">
        <title>Comparative functional genomics of the fission yeasts.</title>
        <authorList>
            <person name="Rhind N."/>
            <person name="Chen Z."/>
            <person name="Yassour M."/>
            <person name="Thompson D.A."/>
            <person name="Haas B.J."/>
            <person name="Habib N."/>
            <person name="Wapinski I."/>
            <person name="Roy S."/>
            <person name="Lin M.F."/>
            <person name="Heiman D.I."/>
            <person name="Young S.K."/>
            <person name="Furuya K."/>
            <person name="Guo Y."/>
            <person name="Pidoux A."/>
            <person name="Chen H.M."/>
            <person name="Robbertse B."/>
            <person name="Goldberg J.M."/>
            <person name="Aoki K."/>
            <person name="Bayne E.H."/>
            <person name="Berlin A.M."/>
            <person name="Desjardins C.A."/>
            <person name="Dobbs E."/>
            <person name="Dukaj L."/>
            <person name="Fan L."/>
            <person name="FitzGerald M.G."/>
            <person name="French C."/>
            <person name="Gujja S."/>
            <person name="Hansen K."/>
            <person name="Keifenheim D."/>
            <person name="Levin J.Z."/>
            <person name="Mosher R.A."/>
            <person name="Mueller C.A."/>
            <person name="Pfiffner J."/>
            <person name="Priest M."/>
            <person name="Russ C."/>
            <person name="Smialowska A."/>
            <person name="Swoboda P."/>
            <person name="Sykes S.M."/>
            <person name="Vaughn M."/>
            <person name="Vengrova S."/>
            <person name="Yoder R."/>
            <person name="Zeng Q."/>
            <person name="Allshire R."/>
            <person name="Baulcombe D."/>
            <person name="Birren B.W."/>
            <person name="Brown W."/>
            <person name="Ekwall K."/>
            <person name="Kellis M."/>
            <person name="Leatherwood J."/>
            <person name="Levin H."/>
            <person name="Margalit H."/>
            <person name="Martienssen R."/>
            <person name="Nieduszynski C.A."/>
            <person name="Spatafora J.W."/>
            <person name="Friedman N."/>
            <person name="Dalgaard J.Z."/>
            <person name="Baumann P."/>
            <person name="Niki H."/>
            <person name="Regev A."/>
            <person name="Nusbaum C."/>
        </authorList>
    </citation>
    <scope>NUCLEOTIDE SEQUENCE [LARGE SCALE GENOMIC DNA]</scope>
    <source>
        <strain evidence="13">yFS275 / FY16936</strain>
    </source>
</reference>
<evidence type="ECO:0000256" key="8">
    <source>
        <dbReference type="ARBA" id="ARBA00023010"/>
    </source>
</evidence>
<evidence type="ECO:0000256" key="10">
    <source>
        <dbReference type="SAM" id="Phobius"/>
    </source>
</evidence>
<name>B6JX32_SCHJY</name>
<organism evidence="11 13">
    <name type="scientific">Schizosaccharomyces japonicus (strain yFS275 / FY16936)</name>
    <name type="common">Fission yeast</name>
    <dbReference type="NCBI Taxonomy" id="402676"/>
    <lineage>
        <taxon>Eukaryota</taxon>
        <taxon>Fungi</taxon>
        <taxon>Dikarya</taxon>
        <taxon>Ascomycota</taxon>
        <taxon>Taphrinomycotina</taxon>
        <taxon>Schizosaccharomycetes</taxon>
        <taxon>Schizosaccharomycetales</taxon>
        <taxon>Schizosaccharomycetaceae</taxon>
        <taxon>Schizosaccharomyces</taxon>
    </lineage>
</organism>
<dbReference type="Gene3D" id="1.20.5.820">
    <property type="entry name" value="Preprotein translocase SecE subunit"/>
    <property type="match status" value="1"/>
</dbReference>
<evidence type="ECO:0000256" key="3">
    <source>
        <dbReference type="ARBA" id="ARBA00022448"/>
    </source>
</evidence>
<dbReference type="HOGENOM" id="CLU_167752_2_0_1"/>
<dbReference type="EMBL" id="KE651166">
    <property type="protein sequence ID" value="EEB05933.1"/>
    <property type="molecule type" value="Genomic_DNA"/>
</dbReference>
<keyword evidence="6" id="KW-0653">Protein transport</keyword>
<evidence type="ECO:0000256" key="1">
    <source>
        <dbReference type="ARBA" id="ARBA00004389"/>
    </source>
</evidence>
<dbReference type="GO" id="GO:0005637">
    <property type="term" value="C:nuclear inner membrane"/>
    <property type="evidence" value="ECO:0007669"/>
    <property type="project" value="EnsemblFungi"/>
</dbReference>
<dbReference type="NCBIfam" id="TIGR00327">
    <property type="entry name" value="secE_euk_arch"/>
    <property type="match status" value="1"/>
</dbReference>
<dbReference type="AlphaFoldDB" id="B6JX32"/>
<keyword evidence="13" id="KW-1185">Reference proteome</keyword>
<keyword evidence="9 10" id="KW-0472">Membrane</keyword>
<evidence type="ECO:0000256" key="2">
    <source>
        <dbReference type="ARBA" id="ARBA00008274"/>
    </source>
</evidence>
<protein>
    <submittedName>
        <fullName evidence="11">Translocon gamma subunit Sss1</fullName>
    </submittedName>
</protein>
<comment type="similarity">
    <text evidence="2">Belongs to the SecE/SEC61-gamma family.</text>
</comment>
<dbReference type="SUPFAM" id="SSF103456">
    <property type="entry name" value="Preprotein translocase SecE subunit"/>
    <property type="match status" value="1"/>
</dbReference>
<dbReference type="PANTHER" id="PTHR12309">
    <property type="entry name" value="SEC61 GAMMA SUBUNIT"/>
    <property type="match status" value="1"/>
</dbReference>
<proteinExistence type="inferred from homology"/>
<evidence type="ECO:0000313" key="13">
    <source>
        <dbReference type="Proteomes" id="UP000001744"/>
    </source>
</evidence>
<dbReference type="GeneID" id="7050830"/>
<keyword evidence="5" id="KW-0256">Endoplasmic reticulum</keyword>
<dbReference type="Pfam" id="PF00584">
    <property type="entry name" value="SecE"/>
    <property type="match status" value="1"/>
</dbReference>
<evidence type="ECO:0000256" key="6">
    <source>
        <dbReference type="ARBA" id="ARBA00022927"/>
    </source>
</evidence>
<dbReference type="InterPro" id="IPR008158">
    <property type="entry name" value="Translocase_Sec61-g"/>
</dbReference>
<dbReference type="GO" id="GO:0031204">
    <property type="term" value="P:post-translational protein targeting to membrane, translocation"/>
    <property type="evidence" value="ECO:0007669"/>
    <property type="project" value="EnsemblFungi"/>
</dbReference>
<dbReference type="VEuPathDB" id="FungiDB:SJAG_00959"/>
<dbReference type="eggNOG" id="KOG3498">
    <property type="taxonomic scope" value="Eukaryota"/>
</dbReference>
<dbReference type="PROSITE" id="PS01067">
    <property type="entry name" value="SECE_SEC61G"/>
    <property type="match status" value="1"/>
</dbReference>
<evidence type="ECO:0000313" key="12">
    <source>
        <dbReference type="JaponicusDB" id="SJAG_00959"/>
    </source>
</evidence>
<evidence type="ECO:0000313" key="11">
    <source>
        <dbReference type="EMBL" id="EEB05933.1"/>
    </source>
</evidence>
<dbReference type="JaponicusDB" id="SJAG_00959">
    <property type="gene designation" value="sss1"/>
</dbReference>
<keyword evidence="8" id="KW-0811">Translocation</keyword>
<evidence type="ECO:0000256" key="9">
    <source>
        <dbReference type="ARBA" id="ARBA00023136"/>
    </source>
</evidence>
<keyword evidence="7 10" id="KW-1133">Transmembrane helix</keyword>
<accession>B6JX32</accession>
<dbReference type="GO" id="GO:0006616">
    <property type="term" value="P:SRP-dependent cotranslational protein targeting to membrane, translocation"/>
    <property type="evidence" value="ECO:0007669"/>
    <property type="project" value="EnsemblFungi"/>
</dbReference>
<gene>
    <name evidence="12" type="primary">sss1</name>
    <name evidence="11" type="ORF">SJAG_00959</name>
</gene>
<sequence length="71" mass="7759">MAAEKSDDFSELPKTLYKEGSAFVKRCVKPNRKEFLSVSKAVAAGFILMGFIGYIIKLVHIPINNVLVGSA</sequence>
<dbReference type="GO" id="GO:0005784">
    <property type="term" value="C:Sec61 translocon complex"/>
    <property type="evidence" value="ECO:0007669"/>
    <property type="project" value="EnsemblFungi"/>
</dbReference>
<feature type="transmembrane region" description="Helical" evidence="10">
    <location>
        <begin position="35"/>
        <end position="56"/>
    </location>
</feature>
<dbReference type="GO" id="GO:0005198">
    <property type="term" value="F:structural molecule activity"/>
    <property type="evidence" value="ECO:0007669"/>
    <property type="project" value="EnsemblFungi"/>
</dbReference>
<dbReference type="OrthoDB" id="2401875at2759"/>
<dbReference type="RefSeq" id="XP_002172226.1">
    <property type="nucleotide sequence ID" value="XM_002172190.2"/>
</dbReference>
<dbReference type="HAMAP" id="MF_00422">
    <property type="entry name" value="SecE"/>
    <property type="match status" value="1"/>
</dbReference>
<evidence type="ECO:0000256" key="5">
    <source>
        <dbReference type="ARBA" id="ARBA00022824"/>
    </source>
</evidence>
<keyword evidence="4 10" id="KW-0812">Transmembrane</keyword>
<keyword evidence="3" id="KW-0813">Transport</keyword>
<dbReference type="STRING" id="402676.B6JX32"/>
<dbReference type="InterPro" id="IPR001901">
    <property type="entry name" value="Translocase_SecE/Sec61-g"/>
</dbReference>
<dbReference type="GO" id="GO:0071261">
    <property type="term" value="C:Ssh1 translocon complex"/>
    <property type="evidence" value="ECO:0007669"/>
    <property type="project" value="EnsemblFungi"/>
</dbReference>
<dbReference type="GO" id="GO:0015450">
    <property type="term" value="F:protein-transporting ATPase activity"/>
    <property type="evidence" value="ECO:0007669"/>
    <property type="project" value="EnsemblFungi"/>
</dbReference>
<comment type="subcellular location">
    <subcellularLocation>
        <location evidence="1">Endoplasmic reticulum membrane</location>
        <topology evidence="1">Single-pass membrane protein</topology>
    </subcellularLocation>
</comment>
<dbReference type="OMA" id="FATEYYA"/>
<evidence type="ECO:0000256" key="7">
    <source>
        <dbReference type="ARBA" id="ARBA00022989"/>
    </source>
</evidence>
<dbReference type="InterPro" id="IPR023391">
    <property type="entry name" value="Prot_translocase_SecE_dom_sf"/>
</dbReference>